<evidence type="ECO:0000256" key="2">
    <source>
        <dbReference type="ARBA" id="ARBA00022692"/>
    </source>
</evidence>
<dbReference type="PANTHER" id="PTHR23112:SF37">
    <property type="entry name" value="G PROTEIN-COUPLED RECEPTOR GPR1"/>
    <property type="match status" value="1"/>
</dbReference>
<evidence type="ECO:0000313" key="7">
    <source>
        <dbReference type="Proteomes" id="UP001140453"/>
    </source>
</evidence>
<dbReference type="CDD" id="cd00637">
    <property type="entry name" value="7tm_classA_rhodopsin-like"/>
    <property type="match status" value="1"/>
</dbReference>
<dbReference type="EMBL" id="JAPEVB010000005">
    <property type="protein sequence ID" value="KAJ4387758.1"/>
    <property type="molecule type" value="Genomic_DNA"/>
</dbReference>
<gene>
    <name evidence="6" type="ORF">N0V93_008359</name>
</gene>
<protein>
    <recommendedName>
        <fullName evidence="8">Integral membrane protein</fullName>
    </recommendedName>
</protein>
<feature type="transmembrane region" description="Helical" evidence="5">
    <location>
        <begin position="105"/>
        <end position="127"/>
    </location>
</feature>
<dbReference type="GO" id="GO:0005886">
    <property type="term" value="C:plasma membrane"/>
    <property type="evidence" value="ECO:0007669"/>
    <property type="project" value="TreeGrafter"/>
</dbReference>
<sequence length="416" mass="46608">MGLRSDLFQDGKAVDIAMLDEMAKQASEPEPLKQDPEPISDEQLKTPLSVRLIEKVNPFPILVYNLLLADMMEAIAYGMSIKWVVADGIYAPSPTCWAQGWFGSTSNLAASLLLSAISINSFLTIVLGYRMPRWGLYTCIGGIWTFVLLVNAAGVLQAEKGHFRTASGESYFMRANVWCWISSEYNSWRLWSHYAWIIVSVTLSVSLYVAIFCILFIQKRNCRHLPKRKSRTPGTARLEPEAPTRSDYHPAFLAYPFVYLCCISPLVIGRIALILGKDLGIHYFAFAGSILAAHGLLNSILWTSTILFSASEDMEASGLNKFSFVRTPARDYGHTVIISGPASKGYTATDGKEKTEWWWWRSGGLRSWRSRCENAHEKLNPDLIRIHTAPTIEGPYIHMDVVTRIVIEDAEGNITV</sequence>
<evidence type="ECO:0000256" key="1">
    <source>
        <dbReference type="ARBA" id="ARBA00004141"/>
    </source>
</evidence>
<keyword evidence="4 5" id="KW-0472">Membrane</keyword>
<comment type="subcellular location">
    <subcellularLocation>
        <location evidence="1">Membrane</location>
        <topology evidence="1">Multi-pass membrane protein</topology>
    </subcellularLocation>
</comment>
<keyword evidence="3 5" id="KW-1133">Transmembrane helix</keyword>
<dbReference type="InterPro" id="IPR000276">
    <property type="entry name" value="GPCR_Rhodpsn"/>
</dbReference>
<reference evidence="6" key="1">
    <citation type="submission" date="2022-10" db="EMBL/GenBank/DDBJ databases">
        <title>Tapping the CABI collections for fungal endophytes: first genome assemblies for Collariella, Neodidymelliopsis, Ascochyta clinopodiicola, Didymella pomorum, Didymosphaeria variabile, Neocosmospora piperis and Neocucurbitaria cava.</title>
        <authorList>
            <person name="Hill R."/>
        </authorList>
    </citation>
    <scope>NUCLEOTIDE SEQUENCE</scope>
    <source>
        <strain evidence="6">IMI 355082</strain>
    </source>
</reference>
<feature type="transmembrane region" description="Helical" evidence="5">
    <location>
        <begin position="134"/>
        <end position="156"/>
    </location>
</feature>
<feature type="transmembrane region" description="Helical" evidence="5">
    <location>
        <begin position="281"/>
        <end position="301"/>
    </location>
</feature>
<evidence type="ECO:0000256" key="3">
    <source>
        <dbReference type="ARBA" id="ARBA00022989"/>
    </source>
</evidence>
<organism evidence="6 7">
    <name type="scientific">Gnomoniopsis smithogilvyi</name>
    <dbReference type="NCBI Taxonomy" id="1191159"/>
    <lineage>
        <taxon>Eukaryota</taxon>
        <taxon>Fungi</taxon>
        <taxon>Dikarya</taxon>
        <taxon>Ascomycota</taxon>
        <taxon>Pezizomycotina</taxon>
        <taxon>Sordariomycetes</taxon>
        <taxon>Sordariomycetidae</taxon>
        <taxon>Diaporthales</taxon>
        <taxon>Gnomoniaceae</taxon>
        <taxon>Gnomoniopsis</taxon>
    </lineage>
</organism>
<dbReference type="Gene3D" id="1.20.1070.10">
    <property type="entry name" value="Rhodopsin 7-helix transmembrane proteins"/>
    <property type="match status" value="1"/>
</dbReference>
<proteinExistence type="predicted"/>
<dbReference type="SUPFAM" id="SSF81321">
    <property type="entry name" value="Family A G protein-coupled receptor-like"/>
    <property type="match status" value="1"/>
</dbReference>
<dbReference type="Pfam" id="PF00001">
    <property type="entry name" value="7tm_1"/>
    <property type="match status" value="1"/>
</dbReference>
<evidence type="ECO:0000313" key="6">
    <source>
        <dbReference type="EMBL" id="KAJ4387758.1"/>
    </source>
</evidence>
<evidence type="ECO:0000256" key="4">
    <source>
        <dbReference type="ARBA" id="ARBA00023136"/>
    </source>
</evidence>
<feature type="transmembrane region" description="Helical" evidence="5">
    <location>
        <begin position="252"/>
        <end position="275"/>
    </location>
</feature>
<dbReference type="GO" id="GO:0004930">
    <property type="term" value="F:G protein-coupled receptor activity"/>
    <property type="evidence" value="ECO:0007669"/>
    <property type="project" value="InterPro"/>
</dbReference>
<name>A0A9W8YP01_9PEZI</name>
<dbReference type="AlphaFoldDB" id="A0A9W8YP01"/>
<comment type="caution">
    <text evidence="6">The sequence shown here is derived from an EMBL/GenBank/DDBJ whole genome shotgun (WGS) entry which is preliminary data.</text>
</comment>
<feature type="transmembrane region" description="Helical" evidence="5">
    <location>
        <begin position="61"/>
        <end position="85"/>
    </location>
</feature>
<accession>A0A9W8YP01</accession>
<keyword evidence="7" id="KW-1185">Reference proteome</keyword>
<dbReference type="GO" id="GO:0007189">
    <property type="term" value="P:adenylate cyclase-activating G protein-coupled receptor signaling pathway"/>
    <property type="evidence" value="ECO:0007669"/>
    <property type="project" value="TreeGrafter"/>
</dbReference>
<dbReference type="Proteomes" id="UP001140453">
    <property type="component" value="Unassembled WGS sequence"/>
</dbReference>
<feature type="transmembrane region" description="Helical" evidence="5">
    <location>
        <begin position="194"/>
        <end position="217"/>
    </location>
</feature>
<dbReference type="OrthoDB" id="100006at2759"/>
<keyword evidence="2 5" id="KW-0812">Transmembrane</keyword>
<dbReference type="PANTHER" id="PTHR23112">
    <property type="entry name" value="G PROTEIN-COUPLED RECEPTOR 157-RELATED"/>
    <property type="match status" value="1"/>
</dbReference>
<evidence type="ECO:0000256" key="5">
    <source>
        <dbReference type="SAM" id="Phobius"/>
    </source>
</evidence>
<evidence type="ECO:0008006" key="8">
    <source>
        <dbReference type="Google" id="ProtNLM"/>
    </source>
</evidence>